<organism evidence="2">
    <name type="scientific">freshwater metagenome</name>
    <dbReference type="NCBI Taxonomy" id="449393"/>
    <lineage>
        <taxon>unclassified sequences</taxon>
        <taxon>metagenomes</taxon>
        <taxon>ecological metagenomes</taxon>
    </lineage>
</organism>
<feature type="region of interest" description="Disordered" evidence="1">
    <location>
        <begin position="22"/>
        <end position="86"/>
    </location>
</feature>
<sequence length="86" mass="9165">MVKKSIQVNSQINANDLTATAANPAQAAAAQSEHDPSAPLCLTPTPTQHPKTTHAIPPHTSQALEHRTAQQPNMHRPASSKLSFEP</sequence>
<name>A0A6J6WP44_9ZZZZ</name>
<dbReference type="AlphaFoldDB" id="A0A6J6WP44"/>
<feature type="compositionally biased region" description="Low complexity" evidence="1">
    <location>
        <begin position="22"/>
        <end position="31"/>
    </location>
</feature>
<reference evidence="2" key="1">
    <citation type="submission" date="2020-05" db="EMBL/GenBank/DDBJ databases">
        <authorList>
            <person name="Chiriac C."/>
            <person name="Salcher M."/>
            <person name="Ghai R."/>
            <person name="Kavagutti S V."/>
        </authorList>
    </citation>
    <scope>NUCLEOTIDE SEQUENCE</scope>
</reference>
<dbReference type="EMBL" id="CAFAAI010000002">
    <property type="protein sequence ID" value="CAB4785206.1"/>
    <property type="molecule type" value="Genomic_DNA"/>
</dbReference>
<evidence type="ECO:0000256" key="1">
    <source>
        <dbReference type="SAM" id="MobiDB-lite"/>
    </source>
</evidence>
<feature type="compositionally biased region" description="Polar residues" evidence="1">
    <location>
        <begin position="59"/>
        <end position="73"/>
    </location>
</feature>
<gene>
    <name evidence="2" type="ORF">UFOPK2992_00022</name>
</gene>
<protein>
    <submittedName>
        <fullName evidence="2">Unannotated protein</fullName>
    </submittedName>
</protein>
<evidence type="ECO:0000313" key="2">
    <source>
        <dbReference type="EMBL" id="CAB4785206.1"/>
    </source>
</evidence>
<proteinExistence type="predicted"/>
<accession>A0A6J6WP44</accession>
<feature type="compositionally biased region" description="Low complexity" evidence="1">
    <location>
        <begin position="43"/>
        <end position="54"/>
    </location>
</feature>